<dbReference type="AlphaFoldDB" id="A0A8C7NN05"/>
<dbReference type="InterPro" id="IPR058030">
    <property type="entry name" value="TRIM8/14/16/25/29/45/65_CC"/>
</dbReference>
<dbReference type="Proteomes" id="UP000694395">
    <property type="component" value="Chromosome 9"/>
</dbReference>
<sequence length="433" mass="49286">MAEQGVLLDQDQFCCSICLDLLKEPVTINCGHSYCSNCIEDCWDKDDPKGAYNCPQCRQTFSPRPALMKNSLLAMVVGNMRKIGLQPTPPAMCFAGPGDVECDFCNGRKQKALKSCLVCLASYCETHLQPHYNIAPLMKHKLIKATTQLQDNICSHHDKLLEIFCRTDQQCICYLCTMDEHKGHDTVSITAEKMEKQKQIGLSQQKVKQRVQEREKELKEVQKAVESLSRSAQAAVEESERIFTELIDSVERRRSEMKELIVAQEYTAVSQAEGLMERLEQEIAELKMRGIELEKLAHTEDHIHFLESYQSLASPSVFSDLPTIAVRPLPHFEDVSEAVSNLREKLEGVLKREWCRISTRVNLVDVLHPPEPKTRADFLQCESLYPEFSNSRISNDTQPHSYHSCISSFLFPQIPVGSPWTHTHYTDNSFCLS</sequence>
<evidence type="ECO:0008006" key="10">
    <source>
        <dbReference type="Google" id="ProtNLM"/>
    </source>
</evidence>
<dbReference type="Pfam" id="PF00643">
    <property type="entry name" value="zf-B_box"/>
    <property type="match status" value="1"/>
</dbReference>
<dbReference type="SMART" id="SM00184">
    <property type="entry name" value="RING"/>
    <property type="match status" value="1"/>
</dbReference>
<evidence type="ECO:0000259" key="6">
    <source>
        <dbReference type="PROSITE" id="PS50089"/>
    </source>
</evidence>
<gene>
    <name evidence="8" type="primary">LOC110531793</name>
</gene>
<feature type="coiled-coil region" evidence="5">
    <location>
        <begin position="262"/>
        <end position="296"/>
    </location>
</feature>
<dbReference type="Gene3D" id="3.30.160.60">
    <property type="entry name" value="Classic Zinc Finger"/>
    <property type="match status" value="1"/>
</dbReference>
<dbReference type="GeneTree" id="ENSGT01150000286899"/>
<dbReference type="InterPro" id="IPR013083">
    <property type="entry name" value="Znf_RING/FYVE/PHD"/>
</dbReference>
<dbReference type="CDD" id="cd19769">
    <property type="entry name" value="Bbox2_TRIM16-like"/>
    <property type="match status" value="1"/>
</dbReference>
<dbReference type="Pfam" id="PF15227">
    <property type="entry name" value="zf-C3HC4_4"/>
    <property type="match status" value="1"/>
</dbReference>
<dbReference type="PANTHER" id="PTHR25465:SF5">
    <property type="entry name" value="E3 UBIQUITIN_ISG15 LIGASE TRIM25-RELATED"/>
    <property type="match status" value="1"/>
</dbReference>
<dbReference type="PANTHER" id="PTHR25465">
    <property type="entry name" value="B-BOX DOMAIN CONTAINING"/>
    <property type="match status" value="1"/>
</dbReference>
<evidence type="ECO:0000256" key="4">
    <source>
        <dbReference type="PROSITE-ProRule" id="PRU00024"/>
    </source>
</evidence>
<dbReference type="InterPro" id="IPR001841">
    <property type="entry name" value="Znf_RING"/>
</dbReference>
<evidence type="ECO:0000256" key="2">
    <source>
        <dbReference type="ARBA" id="ARBA00022771"/>
    </source>
</evidence>
<reference evidence="8" key="3">
    <citation type="submission" date="2025-09" db="UniProtKB">
        <authorList>
            <consortium name="Ensembl"/>
        </authorList>
    </citation>
    <scope>IDENTIFICATION</scope>
</reference>
<evidence type="ECO:0000313" key="9">
    <source>
        <dbReference type="Proteomes" id="UP000694395"/>
    </source>
</evidence>
<organism evidence="8 9">
    <name type="scientific">Oncorhynchus mykiss</name>
    <name type="common">Rainbow trout</name>
    <name type="synonym">Salmo gairdneri</name>
    <dbReference type="NCBI Taxonomy" id="8022"/>
    <lineage>
        <taxon>Eukaryota</taxon>
        <taxon>Metazoa</taxon>
        <taxon>Chordata</taxon>
        <taxon>Craniata</taxon>
        <taxon>Vertebrata</taxon>
        <taxon>Euteleostomi</taxon>
        <taxon>Actinopterygii</taxon>
        <taxon>Neopterygii</taxon>
        <taxon>Teleostei</taxon>
        <taxon>Protacanthopterygii</taxon>
        <taxon>Salmoniformes</taxon>
        <taxon>Salmonidae</taxon>
        <taxon>Salmoninae</taxon>
        <taxon>Oncorhynchus</taxon>
    </lineage>
</organism>
<dbReference type="Pfam" id="PF25600">
    <property type="entry name" value="TRIM_CC"/>
    <property type="match status" value="1"/>
</dbReference>
<dbReference type="InterPro" id="IPR017907">
    <property type="entry name" value="Znf_RING_CS"/>
</dbReference>
<evidence type="ECO:0000256" key="5">
    <source>
        <dbReference type="SAM" id="Coils"/>
    </source>
</evidence>
<feature type="domain" description="RING-type" evidence="6">
    <location>
        <begin position="15"/>
        <end position="58"/>
    </location>
</feature>
<evidence type="ECO:0000256" key="3">
    <source>
        <dbReference type="ARBA" id="ARBA00022833"/>
    </source>
</evidence>
<dbReference type="Gene3D" id="3.30.40.10">
    <property type="entry name" value="Zinc/RING finger domain, C3HC4 (zinc finger)"/>
    <property type="match status" value="1"/>
</dbReference>
<keyword evidence="2 4" id="KW-0863">Zinc-finger</keyword>
<dbReference type="GO" id="GO:0008270">
    <property type="term" value="F:zinc ion binding"/>
    <property type="evidence" value="ECO:0007669"/>
    <property type="project" value="UniProtKB-KW"/>
</dbReference>
<reference evidence="8" key="1">
    <citation type="submission" date="2020-07" db="EMBL/GenBank/DDBJ databases">
        <title>A long reads based de novo assembly of the rainbow trout Arlee double haploid line genome.</title>
        <authorList>
            <person name="Gao G."/>
            <person name="Palti Y."/>
        </authorList>
    </citation>
    <scope>NUCLEOTIDE SEQUENCE [LARGE SCALE GENOMIC DNA]</scope>
</reference>
<dbReference type="PROSITE" id="PS50119">
    <property type="entry name" value="ZF_BBOX"/>
    <property type="match status" value="1"/>
</dbReference>
<dbReference type="PROSITE" id="PS00518">
    <property type="entry name" value="ZF_RING_1"/>
    <property type="match status" value="1"/>
</dbReference>
<evidence type="ECO:0000259" key="7">
    <source>
        <dbReference type="PROSITE" id="PS50119"/>
    </source>
</evidence>
<dbReference type="Gene3D" id="4.10.830.40">
    <property type="match status" value="1"/>
</dbReference>
<dbReference type="InterPro" id="IPR051051">
    <property type="entry name" value="E3_ubiq-ligase_TRIM/RNF"/>
</dbReference>
<reference evidence="8" key="2">
    <citation type="submission" date="2025-08" db="UniProtKB">
        <authorList>
            <consortium name="Ensembl"/>
        </authorList>
    </citation>
    <scope>IDENTIFICATION</scope>
</reference>
<keyword evidence="3" id="KW-0862">Zinc</keyword>
<dbReference type="Ensembl" id="ENSOMYT00000010794.2">
    <property type="protein sequence ID" value="ENSOMYP00000009757.2"/>
    <property type="gene ID" value="ENSOMYG00000004920.2"/>
</dbReference>
<keyword evidence="1" id="KW-0479">Metal-binding</keyword>
<proteinExistence type="predicted"/>
<name>A0A8C7NN05_ONCMY</name>
<dbReference type="InterPro" id="IPR000315">
    <property type="entry name" value="Znf_B-box"/>
</dbReference>
<dbReference type="SUPFAM" id="SSF57845">
    <property type="entry name" value="B-box zinc-binding domain"/>
    <property type="match status" value="1"/>
</dbReference>
<protein>
    <recommendedName>
        <fullName evidence="10">Fish virus induced TRIM protein</fullName>
    </recommendedName>
</protein>
<evidence type="ECO:0000256" key="1">
    <source>
        <dbReference type="ARBA" id="ARBA00022723"/>
    </source>
</evidence>
<keyword evidence="5" id="KW-0175">Coiled coil</keyword>
<keyword evidence="9" id="KW-1185">Reference proteome</keyword>
<dbReference type="PROSITE" id="PS50089">
    <property type="entry name" value="ZF_RING_2"/>
    <property type="match status" value="1"/>
</dbReference>
<evidence type="ECO:0000313" key="8">
    <source>
        <dbReference type="Ensembl" id="ENSOMYP00000009757.2"/>
    </source>
</evidence>
<feature type="coiled-coil region" evidence="5">
    <location>
        <begin position="204"/>
        <end position="238"/>
    </location>
</feature>
<dbReference type="SMART" id="SM00336">
    <property type="entry name" value="BBOX"/>
    <property type="match status" value="1"/>
</dbReference>
<feature type="domain" description="B box-type" evidence="7">
    <location>
        <begin position="149"/>
        <end position="189"/>
    </location>
</feature>
<accession>A0A8C7NN05</accession>
<dbReference type="SUPFAM" id="SSF57850">
    <property type="entry name" value="RING/U-box"/>
    <property type="match status" value="1"/>
</dbReference>